<evidence type="ECO:0000313" key="2">
    <source>
        <dbReference type="Proteomes" id="UP000215596"/>
    </source>
</evidence>
<comment type="caution">
    <text evidence="1">The sequence shown here is derived from an EMBL/GenBank/DDBJ whole genome shotgun (WGS) entry which is preliminary data.</text>
</comment>
<proteinExistence type="predicted"/>
<gene>
    <name evidence="1" type="ORF">CHH67_09300</name>
</gene>
<dbReference type="OrthoDB" id="9135566at2"/>
<sequence length="162" mass="18887">MKVIRKFKEFAWERPVGLDLDTFQEKQLDQEEDVEYCRGFYMLHNNVMIGIVATDEGPAFFSNGKVYLLKEKGFRFVLKSSGDSNNFTFMWEGQVEFHVNYLRSWIQGGGKQASESSVDFYSWLCEAAAMKRFYSFYTVKNVKARELFATLMTHPPTHTKVV</sequence>
<protein>
    <submittedName>
        <fullName evidence="1">Uncharacterized protein</fullName>
    </submittedName>
</protein>
<dbReference type="RefSeq" id="WP_095264894.1">
    <property type="nucleotide sequence ID" value="NZ_NPBY01000029.1"/>
</dbReference>
<dbReference type="AlphaFoldDB" id="A0A268EWZ4"/>
<dbReference type="Proteomes" id="UP000215596">
    <property type="component" value="Unassembled WGS sequence"/>
</dbReference>
<reference evidence="1 2" key="1">
    <citation type="submission" date="2017-07" db="EMBL/GenBank/DDBJ databases">
        <title>Isolation and whole genome analysis of endospore-forming bacteria from heroin.</title>
        <authorList>
            <person name="Kalinowski J."/>
            <person name="Ahrens B."/>
            <person name="Al-Dilaimi A."/>
            <person name="Winkler A."/>
            <person name="Wibberg D."/>
            <person name="Schleenbecker U."/>
            <person name="Ruckert C."/>
            <person name="Wolfel R."/>
            <person name="Grass G."/>
        </authorList>
    </citation>
    <scope>NUCLEOTIDE SEQUENCE [LARGE SCALE GENOMIC DNA]</scope>
    <source>
        <strain evidence="1 2">7537-G1</strain>
    </source>
</reference>
<dbReference type="EMBL" id="NPBY01000029">
    <property type="protein sequence ID" value="PAD77649.1"/>
    <property type="molecule type" value="Genomic_DNA"/>
</dbReference>
<accession>A0A268EWZ4</accession>
<evidence type="ECO:0000313" key="1">
    <source>
        <dbReference type="EMBL" id="PAD77649.1"/>
    </source>
</evidence>
<name>A0A268EWZ4_9BACL</name>
<organism evidence="1 2">
    <name type="scientific">Paenibacillus campinasensis</name>
    <dbReference type="NCBI Taxonomy" id="66347"/>
    <lineage>
        <taxon>Bacteria</taxon>
        <taxon>Bacillati</taxon>
        <taxon>Bacillota</taxon>
        <taxon>Bacilli</taxon>
        <taxon>Bacillales</taxon>
        <taxon>Paenibacillaceae</taxon>
        <taxon>Paenibacillus</taxon>
    </lineage>
</organism>